<dbReference type="PANTHER" id="PTHR10829">
    <property type="entry name" value="CORTACTIN AND DREBRIN"/>
    <property type="match status" value="1"/>
</dbReference>
<dbReference type="PROSITE" id="PS51263">
    <property type="entry name" value="ADF_H"/>
    <property type="match status" value="1"/>
</dbReference>
<feature type="domain" description="SH3" evidence="10">
    <location>
        <begin position="385"/>
        <end position="444"/>
    </location>
</feature>
<keyword evidence="13" id="KW-1185">Reference proteome</keyword>
<dbReference type="FunFam" id="2.30.30.40:FF:000046">
    <property type="entry name" value="Drebrin-like protein isoform B"/>
    <property type="match status" value="1"/>
</dbReference>
<keyword evidence="6" id="KW-0009">Actin-binding</keyword>
<dbReference type="InterPro" id="IPR001452">
    <property type="entry name" value="SH3_domain"/>
</dbReference>
<organism evidence="12 13">
    <name type="scientific">Zophobas morio</name>
    <dbReference type="NCBI Taxonomy" id="2755281"/>
    <lineage>
        <taxon>Eukaryota</taxon>
        <taxon>Metazoa</taxon>
        <taxon>Ecdysozoa</taxon>
        <taxon>Arthropoda</taxon>
        <taxon>Hexapoda</taxon>
        <taxon>Insecta</taxon>
        <taxon>Pterygota</taxon>
        <taxon>Neoptera</taxon>
        <taxon>Endopterygota</taxon>
        <taxon>Coleoptera</taxon>
        <taxon>Polyphaga</taxon>
        <taxon>Cucujiformia</taxon>
        <taxon>Tenebrionidae</taxon>
        <taxon>Zophobas</taxon>
    </lineage>
</organism>
<dbReference type="GO" id="GO:0051015">
    <property type="term" value="F:actin filament binding"/>
    <property type="evidence" value="ECO:0007669"/>
    <property type="project" value="TreeGrafter"/>
</dbReference>
<keyword evidence="3 8" id="KW-0728">SH3 domain</keyword>
<dbReference type="GO" id="GO:0045773">
    <property type="term" value="P:positive regulation of axon extension"/>
    <property type="evidence" value="ECO:0007669"/>
    <property type="project" value="TreeGrafter"/>
</dbReference>
<dbReference type="GO" id="GO:0005884">
    <property type="term" value="C:actin filament"/>
    <property type="evidence" value="ECO:0007669"/>
    <property type="project" value="TreeGrafter"/>
</dbReference>
<dbReference type="Gene3D" id="3.40.20.10">
    <property type="entry name" value="Severin"/>
    <property type="match status" value="1"/>
</dbReference>
<dbReference type="GO" id="GO:0030864">
    <property type="term" value="C:cortical actin cytoskeleton"/>
    <property type="evidence" value="ECO:0007669"/>
    <property type="project" value="TreeGrafter"/>
</dbReference>
<feature type="region of interest" description="Disordered" evidence="9">
    <location>
        <begin position="316"/>
        <end position="351"/>
    </location>
</feature>
<dbReference type="InterPro" id="IPR002108">
    <property type="entry name" value="ADF-H"/>
</dbReference>
<reference evidence="12" key="1">
    <citation type="journal article" date="2023" name="G3 (Bethesda)">
        <title>Whole genome assemblies of Zophobas morio and Tenebrio molitor.</title>
        <authorList>
            <person name="Kaur S."/>
            <person name="Stinson S.A."/>
            <person name="diCenzo G.C."/>
        </authorList>
    </citation>
    <scope>NUCLEOTIDE SEQUENCE</scope>
    <source>
        <strain evidence="12">QUZm001</strain>
    </source>
</reference>
<evidence type="ECO:0000259" key="10">
    <source>
        <dbReference type="PROSITE" id="PS50002"/>
    </source>
</evidence>
<evidence type="ECO:0000313" key="13">
    <source>
        <dbReference type="Proteomes" id="UP001168821"/>
    </source>
</evidence>
<evidence type="ECO:0000256" key="6">
    <source>
        <dbReference type="ARBA" id="ARBA00023203"/>
    </source>
</evidence>
<dbReference type="GO" id="GO:0045211">
    <property type="term" value="C:postsynaptic membrane"/>
    <property type="evidence" value="ECO:0007669"/>
    <property type="project" value="TreeGrafter"/>
</dbReference>
<keyword evidence="4" id="KW-0963">Cytoplasm</keyword>
<dbReference type="CDD" id="cd11960">
    <property type="entry name" value="SH3_Abp1_eu"/>
    <property type="match status" value="1"/>
</dbReference>
<gene>
    <name evidence="12" type="ORF">Zmor_008062</name>
</gene>
<evidence type="ECO:0000256" key="5">
    <source>
        <dbReference type="ARBA" id="ARBA00023054"/>
    </source>
</evidence>
<dbReference type="SMART" id="SM00326">
    <property type="entry name" value="SH3"/>
    <property type="match status" value="1"/>
</dbReference>
<dbReference type="AlphaFoldDB" id="A0AA38IYQ3"/>
<dbReference type="PROSITE" id="PS50002">
    <property type="entry name" value="SH3"/>
    <property type="match status" value="1"/>
</dbReference>
<dbReference type="InterPro" id="IPR036028">
    <property type="entry name" value="SH3-like_dom_sf"/>
</dbReference>
<dbReference type="GO" id="GO:0098974">
    <property type="term" value="P:postsynaptic actin cytoskeleton organization"/>
    <property type="evidence" value="ECO:0007669"/>
    <property type="project" value="TreeGrafter"/>
</dbReference>
<evidence type="ECO:0000256" key="9">
    <source>
        <dbReference type="SAM" id="MobiDB-lite"/>
    </source>
</evidence>
<dbReference type="InterPro" id="IPR035717">
    <property type="entry name" value="Drebrin-like_SH3"/>
</dbReference>
<evidence type="ECO:0000256" key="7">
    <source>
        <dbReference type="ARBA" id="ARBA00023212"/>
    </source>
</evidence>
<feature type="domain" description="ADF-H" evidence="11">
    <location>
        <begin position="2"/>
        <end position="133"/>
    </location>
</feature>
<feature type="region of interest" description="Disordered" evidence="9">
    <location>
        <begin position="180"/>
        <end position="223"/>
    </location>
</feature>
<dbReference type="SMART" id="SM00102">
    <property type="entry name" value="ADF"/>
    <property type="match status" value="1"/>
</dbReference>
<dbReference type="GO" id="GO:0030833">
    <property type="term" value="P:regulation of actin filament polymerization"/>
    <property type="evidence" value="ECO:0007669"/>
    <property type="project" value="TreeGrafter"/>
</dbReference>
<dbReference type="GO" id="GO:0030427">
    <property type="term" value="C:site of polarized growth"/>
    <property type="evidence" value="ECO:0007669"/>
    <property type="project" value="TreeGrafter"/>
</dbReference>
<dbReference type="PANTHER" id="PTHR10829:SF25">
    <property type="entry name" value="DREBRIN-LIKE PROTEIN"/>
    <property type="match status" value="1"/>
</dbReference>
<protein>
    <recommendedName>
        <fullName evidence="14">Drebrin-like protein</fullName>
    </recommendedName>
</protein>
<evidence type="ECO:0008006" key="14">
    <source>
        <dbReference type="Google" id="ProtNLM"/>
    </source>
</evidence>
<dbReference type="Proteomes" id="UP001168821">
    <property type="component" value="Unassembled WGS sequence"/>
</dbReference>
<comment type="subcellular location">
    <subcellularLocation>
        <location evidence="1">Cytoplasm</location>
        <location evidence="1">Cytoskeleton</location>
    </subcellularLocation>
</comment>
<dbReference type="Pfam" id="PF00018">
    <property type="entry name" value="SH3_1"/>
    <property type="match status" value="1"/>
</dbReference>
<evidence type="ECO:0000259" key="11">
    <source>
        <dbReference type="PROSITE" id="PS51263"/>
    </source>
</evidence>
<dbReference type="GO" id="GO:0030027">
    <property type="term" value="C:lamellipodium"/>
    <property type="evidence" value="ECO:0007669"/>
    <property type="project" value="TreeGrafter"/>
</dbReference>
<evidence type="ECO:0000256" key="1">
    <source>
        <dbReference type="ARBA" id="ARBA00004245"/>
    </source>
</evidence>
<name>A0AA38IYQ3_9CUCU</name>
<dbReference type="PRINTS" id="PR00452">
    <property type="entry name" value="SH3DOMAIN"/>
</dbReference>
<dbReference type="GO" id="GO:0048812">
    <property type="term" value="P:neuron projection morphogenesis"/>
    <property type="evidence" value="ECO:0007669"/>
    <property type="project" value="TreeGrafter"/>
</dbReference>
<dbReference type="InterPro" id="IPR029006">
    <property type="entry name" value="ADF-H/Gelsolin-like_dom_sf"/>
</dbReference>
<keyword evidence="5" id="KW-0175">Coiled coil</keyword>
<dbReference type="Gene3D" id="2.30.30.40">
    <property type="entry name" value="SH3 Domains"/>
    <property type="match status" value="1"/>
</dbReference>
<accession>A0AA38IYQ3</accession>
<dbReference type="SUPFAM" id="SSF50044">
    <property type="entry name" value="SH3-domain"/>
    <property type="match status" value="1"/>
</dbReference>
<dbReference type="GO" id="GO:0014069">
    <property type="term" value="C:postsynaptic density"/>
    <property type="evidence" value="ECO:0007669"/>
    <property type="project" value="TreeGrafter"/>
</dbReference>
<evidence type="ECO:0000256" key="2">
    <source>
        <dbReference type="ARBA" id="ARBA00011039"/>
    </source>
</evidence>
<comment type="similarity">
    <text evidence="2">Belongs to the ABP1 family.</text>
</comment>
<evidence type="ECO:0000256" key="3">
    <source>
        <dbReference type="ARBA" id="ARBA00022443"/>
    </source>
</evidence>
<dbReference type="EMBL" id="JALNTZ010000002">
    <property type="protein sequence ID" value="KAJ3663841.1"/>
    <property type="molecule type" value="Genomic_DNA"/>
</dbReference>
<comment type="caution">
    <text evidence="12">The sequence shown here is derived from an EMBL/GenBank/DDBJ whole genome shotgun (WGS) entry which is preliminary data.</text>
</comment>
<evidence type="ECO:0000256" key="4">
    <source>
        <dbReference type="ARBA" id="ARBA00022490"/>
    </source>
</evidence>
<sequence>MAINLDKHRDELVSAWKDVLDAKTATNWALFAYEGQTNILKFVSKGSAGIEELTEDFNSGKIMYAFVQVEDPKTSLTKFVLINWQGEGANTLRKGISANHLRDVEKFFTGAHLTISARNEEEVEPQLIIDKVAKSGSAYSFKAPRAEIIEPSGPVGTTYQRVNPIKEINSRERDQFWRKEEEEEKKRVEEERKRKELERMKSEEELKKRELQETAKRDAEMSRRNNNIDLIKQAEKEAASSAVEASNYDDFEEEFVNRVNQSEVLRKQRKQEAEDLISQRTIDARSIFEQHTSAGQKKTPEKPVRNSILKAQNLTVEAKPYDSDEEGDQFSTIKRSPKDLDKKSVTSPTLAEAPVNELPKEEKIQPIEQITDQQFVDEYLYEFSTPGLQARALYDYQAADDSEITFDPGDIITNIDQVDEGWWQGLAPNGTYGLFPANYVELMQ</sequence>
<dbReference type="SUPFAM" id="SSF55753">
    <property type="entry name" value="Actin depolymerizing proteins"/>
    <property type="match status" value="1"/>
</dbReference>
<evidence type="ECO:0000313" key="12">
    <source>
        <dbReference type="EMBL" id="KAJ3663841.1"/>
    </source>
</evidence>
<keyword evidence="7" id="KW-0206">Cytoskeleton</keyword>
<dbReference type="GO" id="GO:0030425">
    <property type="term" value="C:dendrite"/>
    <property type="evidence" value="ECO:0007669"/>
    <property type="project" value="TreeGrafter"/>
</dbReference>
<evidence type="ECO:0000256" key="8">
    <source>
        <dbReference type="PROSITE-ProRule" id="PRU00192"/>
    </source>
</evidence>
<proteinExistence type="inferred from homology"/>
<dbReference type="Pfam" id="PF00241">
    <property type="entry name" value="Cofilin_ADF"/>
    <property type="match status" value="1"/>
</dbReference>
<dbReference type="CDD" id="cd11281">
    <property type="entry name" value="ADF_drebrin_like"/>
    <property type="match status" value="1"/>
</dbReference>